<protein>
    <submittedName>
        <fullName evidence="1">Uncharacterized protein</fullName>
    </submittedName>
</protein>
<organism evidence="1">
    <name type="scientific">bioreactor metagenome</name>
    <dbReference type="NCBI Taxonomy" id="1076179"/>
    <lineage>
        <taxon>unclassified sequences</taxon>
        <taxon>metagenomes</taxon>
        <taxon>ecological metagenomes</taxon>
    </lineage>
</organism>
<dbReference type="AlphaFoldDB" id="A0A645JKD6"/>
<dbReference type="EMBL" id="VSSQ01136520">
    <property type="protein sequence ID" value="MPN60794.1"/>
    <property type="molecule type" value="Genomic_DNA"/>
</dbReference>
<proteinExistence type="predicted"/>
<gene>
    <name evidence="1" type="ORF">SDC9_208526</name>
</gene>
<evidence type="ECO:0000313" key="1">
    <source>
        <dbReference type="EMBL" id="MPN60794.1"/>
    </source>
</evidence>
<accession>A0A645JKD6</accession>
<reference evidence="1" key="1">
    <citation type="submission" date="2019-08" db="EMBL/GenBank/DDBJ databases">
        <authorList>
            <person name="Kucharzyk K."/>
            <person name="Murdoch R.W."/>
            <person name="Higgins S."/>
            <person name="Loffler F."/>
        </authorList>
    </citation>
    <scope>NUCLEOTIDE SEQUENCE</scope>
</reference>
<sequence length="70" mass="8035">MAAPYDTMAGSNHFDRSLCQFPQSLGNQFSEWHEDIRIVFGRFIQNVMKIIFIIKALGCTNVLTKSVIRE</sequence>
<comment type="caution">
    <text evidence="1">The sequence shown here is derived from an EMBL/GenBank/DDBJ whole genome shotgun (WGS) entry which is preliminary data.</text>
</comment>
<name>A0A645JKD6_9ZZZZ</name>